<dbReference type="AlphaFoldDB" id="A0A0A9A3E5"/>
<reference evidence="1" key="1">
    <citation type="submission" date="2014-09" db="EMBL/GenBank/DDBJ databases">
        <authorList>
            <person name="Magalhaes I.L.F."/>
            <person name="Oliveira U."/>
            <person name="Santos F.R."/>
            <person name="Vidigal T.H.D.A."/>
            <person name="Brescovit A.D."/>
            <person name="Santos A.J."/>
        </authorList>
    </citation>
    <scope>NUCLEOTIDE SEQUENCE</scope>
    <source>
        <tissue evidence="1">Shoot tissue taken approximately 20 cm above the soil surface</tissue>
    </source>
</reference>
<name>A0A0A9A3E5_ARUDO</name>
<proteinExistence type="predicted"/>
<organism evidence="1">
    <name type="scientific">Arundo donax</name>
    <name type="common">Giant reed</name>
    <name type="synonym">Donax arundinaceus</name>
    <dbReference type="NCBI Taxonomy" id="35708"/>
    <lineage>
        <taxon>Eukaryota</taxon>
        <taxon>Viridiplantae</taxon>
        <taxon>Streptophyta</taxon>
        <taxon>Embryophyta</taxon>
        <taxon>Tracheophyta</taxon>
        <taxon>Spermatophyta</taxon>
        <taxon>Magnoliopsida</taxon>
        <taxon>Liliopsida</taxon>
        <taxon>Poales</taxon>
        <taxon>Poaceae</taxon>
        <taxon>PACMAD clade</taxon>
        <taxon>Arundinoideae</taxon>
        <taxon>Arundineae</taxon>
        <taxon>Arundo</taxon>
    </lineage>
</organism>
<reference evidence="1" key="2">
    <citation type="journal article" date="2015" name="Data Brief">
        <title>Shoot transcriptome of the giant reed, Arundo donax.</title>
        <authorList>
            <person name="Barrero R.A."/>
            <person name="Guerrero F.D."/>
            <person name="Moolhuijzen P."/>
            <person name="Goolsby J.A."/>
            <person name="Tidwell J."/>
            <person name="Bellgard S.E."/>
            <person name="Bellgard M.I."/>
        </authorList>
    </citation>
    <scope>NUCLEOTIDE SEQUENCE</scope>
    <source>
        <tissue evidence="1">Shoot tissue taken approximately 20 cm above the soil surface</tissue>
    </source>
</reference>
<dbReference type="EMBL" id="GBRH01253412">
    <property type="protein sequence ID" value="JAD44483.1"/>
    <property type="molecule type" value="Transcribed_RNA"/>
</dbReference>
<accession>A0A0A9A3E5</accession>
<evidence type="ECO:0000313" key="1">
    <source>
        <dbReference type="EMBL" id="JAD44483.1"/>
    </source>
</evidence>
<protein>
    <submittedName>
        <fullName evidence="1">Uncharacterized protein</fullName>
    </submittedName>
</protein>
<sequence>MEAREASELGQPHKLCHGCPFCKLFAIDAARGMLWLTKLSASAAPASDYQITSCLSFAPSWHANGVSHCHHCRAPDAFCFLLLCLFKSRDGVESGFCSACNSDF</sequence>